<dbReference type="Gene3D" id="1.25.40.10">
    <property type="entry name" value="Tetratricopeptide repeat domain"/>
    <property type="match status" value="1"/>
</dbReference>
<dbReference type="EMBL" id="CAXHTA020000003">
    <property type="protein sequence ID" value="CAL5220283.1"/>
    <property type="molecule type" value="Genomic_DNA"/>
</dbReference>
<name>A0ABP1FJZ7_9CHLO</name>
<dbReference type="InterPro" id="IPR039057">
    <property type="entry name" value="Spo22/ZIP4"/>
</dbReference>
<evidence type="ECO:0000313" key="3">
    <source>
        <dbReference type="Proteomes" id="UP001497392"/>
    </source>
</evidence>
<feature type="region of interest" description="Disordered" evidence="1">
    <location>
        <begin position="394"/>
        <end position="439"/>
    </location>
</feature>
<proteinExistence type="predicted"/>
<dbReference type="PANTHER" id="PTHR40375:SF2">
    <property type="entry name" value="SPORULATION-SPECIFIC PROTEIN 22"/>
    <property type="match status" value="1"/>
</dbReference>
<reference evidence="2 3" key="1">
    <citation type="submission" date="2024-06" db="EMBL/GenBank/DDBJ databases">
        <authorList>
            <person name="Kraege A."/>
            <person name="Thomma B."/>
        </authorList>
    </citation>
    <scope>NUCLEOTIDE SEQUENCE [LARGE SCALE GENOMIC DNA]</scope>
</reference>
<evidence type="ECO:0000256" key="1">
    <source>
        <dbReference type="SAM" id="MobiDB-lite"/>
    </source>
</evidence>
<dbReference type="PANTHER" id="PTHR40375">
    <property type="entry name" value="SPORULATION-SPECIFIC PROTEIN 22"/>
    <property type="match status" value="1"/>
</dbReference>
<organism evidence="2 3">
    <name type="scientific">Coccomyxa viridis</name>
    <dbReference type="NCBI Taxonomy" id="1274662"/>
    <lineage>
        <taxon>Eukaryota</taxon>
        <taxon>Viridiplantae</taxon>
        <taxon>Chlorophyta</taxon>
        <taxon>core chlorophytes</taxon>
        <taxon>Trebouxiophyceae</taxon>
        <taxon>Trebouxiophyceae incertae sedis</taxon>
        <taxon>Coccomyxaceae</taxon>
        <taxon>Coccomyxa</taxon>
    </lineage>
</organism>
<comment type="caution">
    <text evidence="2">The sequence shown here is derived from an EMBL/GenBank/DDBJ whole genome shotgun (WGS) entry which is preliminary data.</text>
</comment>
<gene>
    <name evidence="2" type="primary">g2268</name>
    <name evidence="2" type="ORF">VP750_LOCUS1942</name>
</gene>
<dbReference type="Proteomes" id="UP001497392">
    <property type="component" value="Unassembled WGS sequence"/>
</dbReference>
<sequence>MDLAKQADLPHEQRFQMCRQIILTFNEKARNCLESRPKNALSLLHCAYQLTAEHLVLRLRSQAHLLNDQAADAHTDLERARLLQAPEDDSPILCLTAIKALIQADAELLALVLHKDASAALCLAALSAAFKAPSCSALKPATDIVLERFAEDATVPLRLVQALLGVSKEENTCVDGEAVALEIARSKKRLELFRKVDDSTKDQRKGMHELLWNHATQHIATKDYRTCIEFYTAALAYAEADAKAAIACQLARAHLAVQKLERSLESPDSAAEHEQHTSSAESQALLMQGEARKALDRLQPLMKSWKNSPDSLRGLLMEADLLELGTTRMAHNMVVAKEALRMLWEDTIAVQIPSERPGIDGLIAHCLIKLMKDTEEGHDLQVAFSAAGGRFRLSASEQEEECDEDEADDEGDSDSSSDDEEEDDDEGDDDEDDDVSSHWQPSIDQKLAVLYGMSREVLASESSADISSQEETIHDRLAAVFDQARERLAAVGKDSFFGDMPSCILARNACPAASTARDAEVPLAAAVMLRASGSFCDAIPARTQEEESIRVNSYVMGARNALEEWVKHPKCTSTLSLLRILHEKAVAAIEAAMQLPVIPENLEREKRIMCTTGKDMALRLPEYGHLMLEFMERAKAGTGSEGRFNADTMIRWGYVCLAASPAPLVPAAKAAWQAGLRLMRSSGEQPDMDLYAETVRLLYGESSEEETLSLLAEVSDFVRSMEAPSYPRARMKELINTAWGRGCKQAEAGRHSKALCFMAAALNLMNFCEDYKNGKEEYNRLFAKTLEEALQ</sequence>
<accession>A0ABP1FJZ7</accession>
<keyword evidence="3" id="KW-1185">Reference proteome</keyword>
<protein>
    <submittedName>
        <fullName evidence="2">G2268 protein</fullName>
    </submittedName>
</protein>
<evidence type="ECO:0000313" key="2">
    <source>
        <dbReference type="EMBL" id="CAL5220283.1"/>
    </source>
</evidence>
<dbReference type="SUPFAM" id="SSF48452">
    <property type="entry name" value="TPR-like"/>
    <property type="match status" value="1"/>
</dbReference>
<dbReference type="InterPro" id="IPR011990">
    <property type="entry name" value="TPR-like_helical_dom_sf"/>
</dbReference>
<feature type="compositionally biased region" description="Acidic residues" evidence="1">
    <location>
        <begin position="397"/>
        <end position="434"/>
    </location>
</feature>